<dbReference type="InterPro" id="IPR050437">
    <property type="entry name" value="Ribos_protein_bS1-like"/>
</dbReference>
<feature type="binding site" evidence="9">
    <location>
        <position position="119"/>
    </location>
    <ligand>
        <name>(2E)-4-hydroxy-3-methylbut-2-enyl diphosphate</name>
        <dbReference type="ChEBI" id="CHEBI:128753"/>
    </ligand>
</feature>
<keyword evidence="6 9" id="KW-0411">Iron-sulfur</keyword>
<keyword evidence="9" id="KW-0414">Isoprene biosynthesis</keyword>
<evidence type="ECO:0000313" key="12">
    <source>
        <dbReference type="EMBL" id="AEF94853.1"/>
    </source>
</evidence>
<feature type="binding site" evidence="9">
    <location>
        <position position="156"/>
    </location>
    <ligand>
        <name>(2E)-4-hydroxy-3-methylbut-2-enyl diphosphate</name>
        <dbReference type="ChEBI" id="CHEBI:128753"/>
    </ligand>
</feature>
<feature type="binding site" evidence="9">
    <location>
        <position position="184"/>
    </location>
    <ligand>
        <name>[4Fe-4S] cluster</name>
        <dbReference type="ChEBI" id="CHEBI:49883"/>
    </ligand>
</feature>
<dbReference type="Gene3D" id="3.40.1010.20">
    <property type="entry name" value="4-hydroxy-3-methylbut-2-enyl diphosphate reductase, catalytic domain"/>
    <property type="match status" value="2"/>
</dbReference>
<dbReference type="InterPro" id="IPR003451">
    <property type="entry name" value="LytB/IspH"/>
</dbReference>
<dbReference type="Gene3D" id="2.40.50.140">
    <property type="entry name" value="Nucleic acid-binding proteins"/>
    <property type="match status" value="4"/>
</dbReference>
<dbReference type="InterPro" id="IPR003029">
    <property type="entry name" value="S1_domain"/>
</dbReference>
<dbReference type="CDD" id="cd13944">
    <property type="entry name" value="lytB_ispH"/>
    <property type="match status" value="1"/>
</dbReference>
<feature type="binding site" evidence="9">
    <location>
        <position position="69"/>
    </location>
    <ligand>
        <name>(2E)-4-hydroxy-3-methylbut-2-enyl diphosphate</name>
        <dbReference type="ChEBI" id="CHEBI:128753"/>
    </ligand>
</feature>
<dbReference type="PROSITE" id="PS50126">
    <property type="entry name" value="S1"/>
    <property type="match status" value="4"/>
</dbReference>
<comment type="similarity">
    <text evidence="1">Belongs to the bacterial ribosomal protein bS1 family.</text>
</comment>
<dbReference type="EC" id="1.17.7.4" evidence="9"/>
<keyword evidence="13" id="KW-1185">Reference proteome</keyword>
<feature type="region of interest" description="Disordered" evidence="10">
    <location>
        <begin position="624"/>
        <end position="667"/>
    </location>
</feature>
<feature type="binding site" evidence="9">
    <location>
        <position position="256"/>
    </location>
    <ligand>
        <name>isopentenyl diphosphate</name>
        <dbReference type="ChEBI" id="CHEBI:128769"/>
    </ligand>
</feature>
<dbReference type="FunFam" id="2.40.50.140:FF:000103">
    <property type="entry name" value="protein RRP5 homolog"/>
    <property type="match status" value="1"/>
</dbReference>
<evidence type="ECO:0000259" key="11">
    <source>
        <dbReference type="PROSITE" id="PS50126"/>
    </source>
</evidence>
<keyword evidence="3 9" id="KW-0479">Metal-binding</keyword>
<dbReference type="GO" id="GO:0005737">
    <property type="term" value="C:cytoplasm"/>
    <property type="evidence" value="ECO:0007669"/>
    <property type="project" value="UniProtKB-ARBA"/>
</dbReference>
<dbReference type="InterPro" id="IPR012340">
    <property type="entry name" value="NA-bd_OB-fold"/>
</dbReference>
<evidence type="ECO:0000256" key="6">
    <source>
        <dbReference type="ARBA" id="ARBA00023014"/>
    </source>
</evidence>
<feature type="binding site" evidence="9">
    <location>
        <position position="119"/>
    </location>
    <ligand>
        <name>dimethylallyl diphosphate</name>
        <dbReference type="ChEBI" id="CHEBI:57623"/>
    </ligand>
</feature>
<dbReference type="UniPathway" id="UPA00056">
    <property type="reaction ID" value="UER00097"/>
</dbReference>
<feature type="binding site" evidence="9">
    <location>
        <position position="212"/>
    </location>
    <ligand>
        <name>isopentenyl diphosphate</name>
        <dbReference type="ChEBI" id="CHEBI:128769"/>
    </ligand>
</feature>
<feature type="active site" description="Proton donor" evidence="9">
    <location>
        <position position="121"/>
    </location>
</feature>
<dbReference type="CDD" id="cd05688">
    <property type="entry name" value="S1_RPS1_repeat_ec3"/>
    <property type="match status" value="1"/>
</dbReference>
<feature type="binding site" evidence="9">
    <location>
        <position position="256"/>
    </location>
    <ligand>
        <name>(2E)-4-hydroxy-3-methylbut-2-enyl diphosphate</name>
        <dbReference type="ChEBI" id="CHEBI:128753"/>
    </ligand>
</feature>
<feature type="binding site" evidence="9">
    <location>
        <position position="214"/>
    </location>
    <ligand>
        <name>isopentenyl diphosphate</name>
        <dbReference type="ChEBI" id="CHEBI:128769"/>
    </ligand>
</feature>
<dbReference type="GO" id="GO:0051745">
    <property type="term" value="F:4-hydroxy-3-methylbut-2-enyl diphosphate reductase activity"/>
    <property type="evidence" value="ECO:0007669"/>
    <property type="project" value="UniProtKB-UniRule"/>
</dbReference>
<comment type="function">
    <text evidence="9">Catalyzes the conversion of 1-hydroxy-2-methyl-2-(E)-butenyl 4-diphosphate (HMBPP) into a mixture of isopentenyl diphosphate (IPP) and dimethylallyl diphosphate (DMAPP). Acts in the terminal step of the DOXP/MEP pathway for isoprenoid precursor biosynthesis.</text>
</comment>
<dbReference type="CDD" id="cd04465">
    <property type="entry name" value="S1_RPS1_repeat_ec2_hs2"/>
    <property type="match status" value="1"/>
</dbReference>
<sequence>MAGKAGFCYGVKRAIEMTLAAAAEEKGPIYTLGPLIHNPRVVQDLAQKGIKEINSLDQVDGGTVIIRSHGVSPEVFRQAADKGIKIIDATCPFVGRAQKFAREMAEKGLPVYIVGDPGHPEVQGILGWSGGKGIVIENADQISQVDHSKVGLVAQTTQPVANYQGVVEALKQQGVEVDARNTICLATGERQRAALELAKQVDVMVVVGGRESANTKKLAKICRESGTPTYHVESAAELQEEWFRGVKTAGLTAGASTPDAIIEEVKRRMKELDQMTNGEEEMKDAMEVKSPQAGELIKGVVVQVGPDEVMVDVGAKSEGVVPRKELACYEVDNPQDVVKVGDEIECMVVKAEDNEGKLILSKVRADAEKAWGSLEQAMENGTVIKGVVREVVKGGLIVDIGVRAFLPASLVDRGYVEDLSKYLNQEVEVRVIEMNKQRKKVVVSRKAVLEEQYARKRAELLAGIQEGQTVKGIVRRLTNFGAFVDLGGLDGLLHISEMSWYRINHPSEVVNVGDEIEVMVLKVDRENEKISLGRKQILPNPWDNVEEKYPVGAVVKAKVVRLAPFGAFVQLEPGVEGLVHISHLADRHVAKPDEVVTEGEEIDVKVLSVDPAEKRIRLSIREVNGEARPARENRSRKPENPEPNVEAPKEDNLTLGDVFGDMFKDNK</sequence>
<dbReference type="GO" id="GO:0006412">
    <property type="term" value="P:translation"/>
    <property type="evidence" value="ECO:0007669"/>
    <property type="project" value="TreeGrafter"/>
</dbReference>
<evidence type="ECO:0000256" key="5">
    <source>
        <dbReference type="ARBA" id="ARBA00023004"/>
    </source>
</evidence>
<dbReference type="GO" id="GO:0019288">
    <property type="term" value="P:isopentenyl diphosphate biosynthetic process, methylerythritol 4-phosphate pathway"/>
    <property type="evidence" value="ECO:0007669"/>
    <property type="project" value="UniProtKB-UniRule"/>
</dbReference>
<dbReference type="Proteomes" id="UP000009226">
    <property type="component" value="Chromosome"/>
</dbReference>
<feature type="domain" description="S1 motif" evidence="11">
    <location>
        <begin position="294"/>
        <end position="363"/>
    </location>
</feature>
<dbReference type="eggNOG" id="COG0539">
    <property type="taxonomic scope" value="Bacteria"/>
</dbReference>
<dbReference type="GO" id="GO:0003729">
    <property type="term" value="F:mRNA binding"/>
    <property type="evidence" value="ECO:0007669"/>
    <property type="project" value="TreeGrafter"/>
</dbReference>
<evidence type="ECO:0000256" key="1">
    <source>
        <dbReference type="ARBA" id="ARBA00006767"/>
    </source>
</evidence>
<feature type="binding site" evidence="9">
    <location>
        <position position="256"/>
    </location>
    <ligand>
        <name>dimethylallyl diphosphate</name>
        <dbReference type="ChEBI" id="CHEBI:57623"/>
    </ligand>
</feature>
<feature type="binding site" evidence="9">
    <location>
        <position position="119"/>
    </location>
    <ligand>
        <name>isopentenyl diphosphate</name>
        <dbReference type="ChEBI" id="CHEBI:128769"/>
    </ligand>
</feature>
<evidence type="ECO:0000256" key="8">
    <source>
        <dbReference type="ARBA" id="ARBA00025604"/>
    </source>
</evidence>
<feature type="binding site" evidence="9">
    <location>
        <position position="37"/>
    </location>
    <ligand>
        <name>dimethylallyl diphosphate</name>
        <dbReference type="ChEBI" id="CHEBI:57623"/>
    </ligand>
</feature>
<reference evidence="12 13" key="1">
    <citation type="submission" date="2011-05" db="EMBL/GenBank/DDBJ databases">
        <title>Complete sequence of Desulfotomaculum carboxydivorans CO-1-SRB.</title>
        <authorList>
            <consortium name="US DOE Joint Genome Institute"/>
            <person name="Lucas S."/>
            <person name="Han J."/>
            <person name="Lapidus A."/>
            <person name="Cheng J.-F."/>
            <person name="Goodwin L."/>
            <person name="Pitluck S."/>
            <person name="Peters L."/>
            <person name="Mikhailova N."/>
            <person name="Lu M."/>
            <person name="Han C."/>
            <person name="Tapia R."/>
            <person name="Land M."/>
            <person name="Hauser L."/>
            <person name="Kyrpides N."/>
            <person name="Ivanova N."/>
            <person name="Pagani I."/>
            <person name="Stams A."/>
            <person name="Plugge C."/>
            <person name="Muyzer G."/>
            <person name="Kuever J."/>
            <person name="Parshina S."/>
            <person name="Ivanova A."/>
            <person name="Nazina T."/>
            <person name="Woyke T."/>
        </authorList>
    </citation>
    <scope>NUCLEOTIDE SEQUENCE [LARGE SCALE GENOMIC DNA]</scope>
    <source>
        <strain evidence="13">DSM 14880 / VKM B-2319 / CO-1-SRB</strain>
    </source>
</reference>
<feature type="binding site" evidence="9">
    <location>
        <position position="214"/>
    </location>
    <ligand>
        <name>(2E)-4-hydroxy-3-methylbut-2-enyl diphosphate</name>
        <dbReference type="ChEBI" id="CHEBI:128753"/>
    </ligand>
</feature>
<dbReference type="EMBL" id="CP002736">
    <property type="protein sequence ID" value="AEF94853.1"/>
    <property type="molecule type" value="Genomic_DNA"/>
</dbReference>
<dbReference type="GO" id="GO:0003735">
    <property type="term" value="F:structural constituent of ribosome"/>
    <property type="evidence" value="ECO:0007669"/>
    <property type="project" value="TreeGrafter"/>
</dbReference>
<comment type="catalytic activity">
    <reaction evidence="9">
        <text>dimethylallyl diphosphate + 2 oxidized [2Fe-2S]-[ferredoxin] + H2O = (2E)-4-hydroxy-3-methylbut-2-enyl diphosphate + 2 reduced [2Fe-2S]-[ferredoxin] + 2 H(+)</text>
        <dbReference type="Rhea" id="RHEA:24825"/>
        <dbReference type="Rhea" id="RHEA-COMP:10000"/>
        <dbReference type="Rhea" id="RHEA-COMP:10001"/>
        <dbReference type="ChEBI" id="CHEBI:15377"/>
        <dbReference type="ChEBI" id="CHEBI:15378"/>
        <dbReference type="ChEBI" id="CHEBI:33737"/>
        <dbReference type="ChEBI" id="CHEBI:33738"/>
        <dbReference type="ChEBI" id="CHEBI:57623"/>
        <dbReference type="ChEBI" id="CHEBI:128753"/>
        <dbReference type="EC" id="1.17.7.4"/>
    </reaction>
</comment>
<dbReference type="STRING" id="868595.Desca_2014"/>
<dbReference type="NCBIfam" id="NF005208">
    <property type="entry name" value="PRK06676.1"/>
    <property type="match status" value="1"/>
</dbReference>
<comment type="cofactor">
    <cofactor evidence="9">
        <name>[4Fe-4S] cluster</name>
        <dbReference type="ChEBI" id="CHEBI:49883"/>
    </cofactor>
    <text evidence="9">Binds 1 [4Fe-4S] cluster per subunit.</text>
</comment>
<evidence type="ECO:0000256" key="4">
    <source>
        <dbReference type="ARBA" id="ARBA00022980"/>
    </source>
</evidence>
<dbReference type="KEGG" id="dca:Desca_2014"/>
<dbReference type="PANTHER" id="PTHR10724">
    <property type="entry name" value="30S RIBOSOMAL PROTEIN S1"/>
    <property type="match status" value="1"/>
</dbReference>
<comment type="function">
    <text evidence="8">Binds mRNA; thus facilitating recognition of the initiation point. It is needed to translate mRNA with a short Shine-Dalgarno (SD) purine-rich sequence.</text>
</comment>
<comment type="pathway">
    <text evidence="9">Isoprenoid biosynthesis; isopentenyl diphosphate biosynthesis via DXP pathway; isopentenyl diphosphate from 1-deoxy-D-xylulose 5-phosphate: step 6/6.</text>
</comment>
<dbReference type="NCBIfam" id="NF000907">
    <property type="entry name" value="PRK00087.1"/>
    <property type="match status" value="1"/>
</dbReference>
<keyword evidence="4" id="KW-0689">Ribosomal protein</keyword>
<dbReference type="SMART" id="SM00316">
    <property type="entry name" value="S1"/>
    <property type="match status" value="4"/>
</dbReference>
<dbReference type="AlphaFoldDB" id="F6B981"/>
<name>F6B981_DESCC</name>
<evidence type="ECO:0000256" key="2">
    <source>
        <dbReference type="ARBA" id="ARBA00022485"/>
    </source>
</evidence>
<accession>F6B981</accession>
<feature type="binding site" evidence="9">
    <location>
        <position position="214"/>
    </location>
    <ligand>
        <name>dimethylallyl diphosphate</name>
        <dbReference type="ChEBI" id="CHEBI:57623"/>
    </ligand>
</feature>
<protein>
    <recommendedName>
        <fullName evidence="9">4-hydroxy-3-methylbut-2-enyl diphosphate reductase</fullName>
        <shortName evidence="9">HMBPP reductase</shortName>
        <ecNumber evidence="9">1.17.7.4</ecNumber>
    </recommendedName>
</protein>
<keyword evidence="12" id="KW-0548">Nucleotidyltransferase</keyword>
<feature type="domain" description="S1 motif" evidence="11">
    <location>
        <begin position="381"/>
        <end position="446"/>
    </location>
</feature>
<keyword evidence="2 9" id="KW-0004">4Fe-4S</keyword>
<feature type="binding site" evidence="9">
    <location>
        <position position="212"/>
    </location>
    <ligand>
        <name>(2E)-4-hydroxy-3-methylbut-2-enyl diphosphate</name>
        <dbReference type="ChEBI" id="CHEBI:128753"/>
    </ligand>
</feature>
<comment type="pathway">
    <text evidence="9">Isoprenoid biosynthesis; dimethylallyl diphosphate biosynthesis; dimethylallyl diphosphate from (2E)-4-hydroxy-3-methylbutenyl diphosphate: step 1/1.</text>
</comment>
<keyword evidence="5 9" id="KW-0408">Iron</keyword>
<dbReference type="HAMAP" id="MF_00191">
    <property type="entry name" value="IspH"/>
    <property type="match status" value="1"/>
</dbReference>
<keyword evidence="12" id="KW-0808">Transferase</keyword>
<feature type="compositionally biased region" description="Basic and acidic residues" evidence="10">
    <location>
        <begin position="624"/>
        <end position="640"/>
    </location>
</feature>
<proteinExistence type="inferred from homology"/>
<dbReference type="Pfam" id="PF00575">
    <property type="entry name" value="S1"/>
    <property type="match status" value="4"/>
</dbReference>
<dbReference type="FunFam" id="2.40.50.140:FF:000051">
    <property type="entry name" value="RNA-binding transcriptional accessory protein"/>
    <property type="match status" value="1"/>
</dbReference>
<gene>
    <name evidence="9" type="primary">ispH</name>
    <name evidence="12" type="ordered locus">Desca_2014</name>
</gene>
<dbReference type="GO" id="GO:0046872">
    <property type="term" value="F:metal ion binding"/>
    <property type="evidence" value="ECO:0007669"/>
    <property type="project" value="UniProtKB-KW"/>
</dbReference>
<dbReference type="UniPathway" id="UPA00059">
    <property type="reaction ID" value="UER00105"/>
</dbReference>
<feature type="binding site" evidence="9">
    <location>
        <position position="69"/>
    </location>
    <ligand>
        <name>isopentenyl diphosphate</name>
        <dbReference type="ChEBI" id="CHEBI:128769"/>
    </ligand>
</feature>
<comment type="catalytic activity">
    <reaction evidence="9">
        <text>isopentenyl diphosphate + 2 oxidized [2Fe-2S]-[ferredoxin] + H2O = (2E)-4-hydroxy-3-methylbut-2-enyl diphosphate + 2 reduced [2Fe-2S]-[ferredoxin] + 2 H(+)</text>
        <dbReference type="Rhea" id="RHEA:24488"/>
        <dbReference type="Rhea" id="RHEA-COMP:10000"/>
        <dbReference type="Rhea" id="RHEA-COMP:10001"/>
        <dbReference type="ChEBI" id="CHEBI:15377"/>
        <dbReference type="ChEBI" id="CHEBI:15378"/>
        <dbReference type="ChEBI" id="CHEBI:33737"/>
        <dbReference type="ChEBI" id="CHEBI:33738"/>
        <dbReference type="ChEBI" id="CHEBI:128753"/>
        <dbReference type="ChEBI" id="CHEBI:128769"/>
        <dbReference type="EC" id="1.17.7.4"/>
    </reaction>
</comment>
<dbReference type="GO" id="GO:0016779">
    <property type="term" value="F:nucleotidyltransferase activity"/>
    <property type="evidence" value="ECO:0007669"/>
    <property type="project" value="UniProtKB-KW"/>
</dbReference>
<evidence type="ECO:0000256" key="7">
    <source>
        <dbReference type="ARBA" id="ARBA00023274"/>
    </source>
</evidence>
<dbReference type="PANTHER" id="PTHR10724:SF7">
    <property type="entry name" value="SMALL RIBOSOMAL SUBUNIT PROTEIN BS1C"/>
    <property type="match status" value="1"/>
</dbReference>
<dbReference type="HOGENOM" id="CLU_015805_3_1_9"/>
<dbReference type="NCBIfam" id="TIGR00216">
    <property type="entry name" value="ispH_lytB"/>
    <property type="match status" value="1"/>
</dbReference>
<dbReference type="GO" id="GO:0051539">
    <property type="term" value="F:4 iron, 4 sulfur cluster binding"/>
    <property type="evidence" value="ECO:0007669"/>
    <property type="project" value="UniProtKB-UniRule"/>
</dbReference>
<dbReference type="Gene3D" id="3.40.50.11270">
    <property type="match status" value="1"/>
</dbReference>
<evidence type="ECO:0000313" key="13">
    <source>
        <dbReference type="Proteomes" id="UP000009226"/>
    </source>
</evidence>
<feature type="domain" description="S1 motif" evidence="11">
    <location>
        <begin position="552"/>
        <end position="621"/>
    </location>
</feature>
<dbReference type="PRINTS" id="PR00681">
    <property type="entry name" value="RIBOSOMALS1"/>
</dbReference>
<evidence type="ECO:0000256" key="3">
    <source>
        <dbReference type="ARBA" id="ARBA00022723"/>
    </source>
</evidence>
<dbReference type="Pfam" id="PF02401">
    <property type="entry name" value="LYTB"/>
    <property type="match status" value="1"/>
</dbReference>
<feature type="binding site" evidence="9">
    <location>
        <position position="37"/>
    </location>
    <ligand>
        <name>(2E)-4-hydroxy-3-methylbut-2-enyl diphosphate</name>
        <dbReference type="ChEBI" id="CHEBI:128753"/>
    </ligand>
</feature>
<dbReference type="eggNOG" id="COG0761">
    <property type="taxonomic scope" value="Bacteria"/>
</dbReference>
<keyword evidence="9 12" id="KW-0560">Oxidoreductase</keyword>
<dbReference type="NCBIfam" id="NF002187">
    <property type="entry name" value="PRK01045.1-1"/>
    <property type="match status" value="1"/>
</dbReference>
<comment type="similarity">
    <text evidence="9">Belongs to the IspH family.</text>
</comment>
<organism evidence="12 13">
    <name type="scientific">Desulfotomaculum nigrificans (strain DSM 14880 / VKM B-2319 / CO-1-SRB)</name>
    <name type="common">Desulfotomaculum carboxydivorans</name>
    <dbReference type="NCBI Taxonomy" id="868595"/>
    <lineage>
        <taxon>Bacteria</taxon>
        <taxon>Bacillati</taxon>
        <taxon>Bacillota</taxon>
        <taxon>Clostridia</taxon>
        <taxon>Eubacteriales</taxon>
        <taxon>Desulfotomaculaceae</taxon>
        <taxon>Desulfotomaculum</taxon>
    </lineage>
</organism>
<dbReference type="InterPro" id="IPR035104">
    <property type="entry name" value="Ribosomal_protein_S1-like"/>
</dbReference>
<feature type="binding site" evidence="9">
    <location>
        <position position="37"/>
    </location>
    <ligand>
        <name>isopentenyl diphosphate</name>
        <dbReference type="ChEBI" id="CHEBI:128769"/>
    </ligand>
</feature>
<dbReference type="CDD" id="cd05687">
    <property type="entry name" value="S1_RPS1_repeat_ec1_hs1"/>
    <property type="match status" value="1"/>
</dbReference>
<feature type="binding site" evidence="9">
    <location>
        <position position="91"/>
    </location>
    <ligand>
        <name>[4Fe-4S] cluster</name>
        <dbReference type="ChEBI" id="CHEBI:49883"/>
    </ligand>
</feature>
<feature type="domain" description="S1 motif" evidence="11">
    <location>
        <begin position="467"/>
        <end position="535"/>
    </location>
</feature>
<comment type="caution">
    <text evidence="9">Lacks conserved residue(s) required for the propagation of feature annotation.</text>
</comment>
<feature type="binding site" evidence="9">
    <location>
        <position position="8"/>
    </location>
    <ligand>
        <name>[4Fe-4S] cluster</name>
        <dbReference type="ChEBI" id="CHEBI:49883"/>
    </ligand>
</feature>
<dbReference type="GO" id="GO:0016114">
    <property type="term" value="P:terpenoid biosynthetic process"/>
    <property type="evidence" value="ECO:0007669"/>
    <property type="project" value="UniProtKB-UniRule"/>
</dbReference>
<feature type="binding site" evidence="9">
    <location>
        <position position="69"/>
    </location>
    <ligand>
        <name>dimethylallyl diphosphate</name>
        <dbReference type="ChEBI" id="CHEBI:57623"/>
    </ligand>
</feature>
<evidence type="ECO:0000256" key="9">
    <source>
        <dbReference type="HAMAP-Rule" id="MF_00191"/>
    </source>
</evidence>
<dbReference type="SUPFAM" id="SSF50249">
    <property type="entry name" value="Nucleic acid-binding proteins"/>
    <property type="match status" value="4"/>
</dbReference>
<evidence type="ECO:0000256" key="10">
    <source>
        <dbReference type="SAM" id="MobiDB-lite"/>
    </source>
</evidence>
<keyword evidence="7" id="KW-0687">Ribonucleoprotein</keyword>
<feature type="binding site" evidence="9">
    <location>
        <position position="212"/>
    </location>
    <ligand>
        <name>dimethylallyl diphosphate</name>
        <dbReference type="ChEBI" id="CHEBI:57623"/>
    </ligand>
</feature>
<dbReference type="GO" id="GO:0050992">
    <property type="term" value="P:dimethylallyl diphosphate biosynthetic process"/>
    <property type="evidence" value="ECO:0007669"/>
    <property type="project" value="UniProtKB-UniRule"/>
</dbReference>